<organism evidence="2 3">
    <name type="scientific">Salinibacillus kushneri</name>
    <dbReference type="NCBI Taxonomy" id="237682"/>
    <lineage>
        <taxon>Bacteria</taxon>
        <taxon>Bacillati</taxon>
        <taxon>Bacillota</taxon>
        <taxon>Bacilli</taxon>
        <taxon>Bacillales</taxon>
        <taxon>Bacillaceae</taxon>
        <taxon>Salinibacillus</taxon>
    </lineage>
</organism>
<evidence type="ECO:0000313" key="2">
    <source>
        <dbReference type="EMBL" id="SET94893.1"/>
    </source>
</evidence>
<name>A0A1I0IDA4_9BACI</name>
<dbReference type="RefSeq" id="WP_093136981.1">
    <property type="nucleotide sequence ID" value="NZ_FOHJ01000012.1"/>
</dbReference>
<dbReference type="Pfam" id="PF06152">
    <property type="entry name" value="Phage_min_cap2"/>
    <property type="match status" value="1"/>
</dbReference>
<feature type="coiled-coil region" evidence="1">
    <location>
        <begin position="48"/>
        <end position="75"/>
    </location>
</feature>
<feature type="coiled-coil region" evidence="1">
    <location>
        <begin position="316"/>
        <end position="348"/>
    </location>
</feature>
<evidence type="ECO:0000256" key="1">
    <source>
        <dbReference type="SAM" id="Coils"/>
    </source>
</evidence>
<keyword evidence="1" id="KW-0175">Coiled coil</keyword>
<proteinExistence type="predicted"/>
<dbReference type="GO" id="GO:0005198">
    <property type="term" value="F:structural molecule activity"/>
    <property type="evidence" value="ECO:0007669"/>
    <property type="project" value="InterPro"/>
</dbReference>
<evidence type="ECO:0000313" key="3">
    <source>
        <dbReference type="Proteomes" id="UP000199095"/>
    </source>
</evidence>
<sequence>MAISPNSQEKKAVEIGRIYADAENRILRQIARRLAQGIDEHGWREKKITQFRNIRQSIEKEIENLDELTEKELRKILTEAYGGGMKSADADIRALVQEGLDDTNITLSSNASVSGGFGAVNQQAVEALAAETVDLLKRSHVQILRNTEDQYRNVVSQNIGDAVIGAETRRQATQRMLNEFADKGISNFVDKAGNHWEMQSYTEMATRASLGRAAINGHMNSMQDNGMDLAIVSDHPDECPDCKPWERQILSISGEDTRYPSVSDAEADGLFHPGCGHTLNAYVEGLTKVETPESDGAGYEVKKQQRYNERQIRRWKRRESVAMDEAEQKKAKAKIREWQARNRKLVENNNLRRKYEREQIKRAR</sequence>
<gene>
    <name evidence="2" type="ORF">SAMN05421676_11220</name>
</gene>
<accession>A0A1I0IDA4</accession>
<dbReference type="InterPro" id="IPR009319">
    <property type="entry name" value="Phage_A118_VSP1"/>
</dbReference>
<reference evidence="3" key="1">
    <citation type="submission" date="2016-10" db="EMBL/GenBank/DDBJ databases">
        <authorList>
            <person name="Varghese N."/>
            <person name="Submissions S."/>
        </authorList>
    </citation>
    <scope>NUCLEOTIDE SEQUENCE [LARGE SCALE GENOMIC DNA]</scope>
    <source>
        <strain evidence="3">CGMCC 1.3566</strain>
    </source>
</reference>
<dbReference type="OrthoDB" id="3197444at2"/>
<dbReference type="EMBL" id="FOHJ01000012">
    <property type="protein sequence ID" value="SET94893.1"/>
    <property type="molecule type" value="Genomic_DNA"/>
</dbReference>
<dbReference type="Proteomes" id="UP000199095">
    <property type="component" value="Unassembled WGS sequence"/>
</dbReference>
<dbReference type="AlphaFoldDB" id="A0A1I0IDA4"/>
<protein>
    <submittedName>
        <fullName evidence="2">Phage minor capsid protein 2</fullName>
    </submittedName>
</protein>
<dbReference type="STRING" id="237682.SAMN05421676_11220"/>
<keyword evidence="3" id="KW-1185">Reference proteome</keyword>